<evidence type="ECO:0000313" key="2">
    <source>
        <dbReference type="EMBL" id="CDI00782.1"/>
    </source>
</evidence>
<dbReference type="RefSeq" id="WP_048669844.1">
    <property type="nucleotide sequence ID" value="NZ_CBTJ020000001.1"/>
</dbReference>
<organism evidence="2 3">
    <name type="scientific">Candidatus Competibacter denitrificans Run_A_D11</name>
    <dbReference type="NCBI Taxonomy" id="1400863"/>
    <lineage>
        <taxon>Bacteria</taxon>
        <taxon>Pseudomonadati</taxon>
        <taxon>Pseudomonadota</taxon>
        <taxon>Gammaproteobacteria</taxon>
        <taxon>Candidatus Competibacteraceae</taxon>
        <taxon>Candidatus Competibacter</taxon>
    </lineage>
</organism>
<comment type="caution">
    <text evidence="2">The sequence shown here is derived from an EMBL/GenBank/DDBJ whole genome shotgun (WGS) entry which is preliminary data.</text>
</comment>
<dbReference type="OrthoDB" id="9801841at2"/>
<sequence length="272" mass="29845">MVAWVHDGGMVQGQRSKQEDDYGVFELPPQLEAGDMLLVLADGMGGEQAGALASALAVRSFIETYDIVPPTSVPERLERTLHHVNGRMALEVTTDPEHLSGMGCTLLAVVLAEEGLYWISVGDSPLWLWRRGSLHRLNEDHAYRRVLARQVSVGKISAQEAACHPDRNALISVVTGESLQLVDLSREPFPLEPNDQILLASDGLLTLTEREIAAALKAARSSRSPCQRLLAAVGSHEHPYQDNTTVLWAKRACAPTEKSFWPLKWTRGVLNG</sequence>
<feature type="domain" description="PPM-type phosphatase" evidence="1">
    <location>
        <begin position="5"/>
        <end position="251"/>
    </location>
</feature>
<accession>W6M031</accession>
<dbReference type="InterPro" id="IPR036457">
    <property type="entry name" value="PPM-type-like_dom_sf"/>
</dbReference>
<reference evidence="2" key="1">
    <citation type="submission" date="2013-07" db="EMBL/GenBank/DDBJ databases">
        <authorList>
            <person name="McIlroy S."/>
        </authorList>
    </citation>
    <scope>NUCLEOTIDE SEQUENCE [LARGE SCALE GENOMIC DNA]</scope>
    <source>
        <strain evidence="2">Run_A_D11</strain>
    </source>
</reference>
<dbReference type="PROSITE" id="PS51746">
    <property type="entry name" value="PPM_2"/>
    <property type="match status" value="1"/>
</dbReference>
<dbReference type="SUPFAM" id="SSF81606">
    <property type="entry name" value="PP2C-like"/>
    <property type="match status" value="1"/>
</dbReference>
<dbReference type="Proteomes" id="UP000035760">
    <property type="component" value="Unassembled WGS sequence"/>
</dbReference>
<dbReference type="AlphaFoldDB" id="W6M031"/>
<evidence type="ECO:0000259" key="1">
    <source>
        <dbReference type="PROSITE" id="PS51746"/>
    </source>
</evidence>
<gene>
    <name evidence="2" type="ORF">BN873_10038</name>
</gene>
<name>W6M031_9GAMM</name>
<dbReference type="CDD" id="cd00143">
    <property type="entry name" value="PP2Cc"/>
    <property type="match status" value="1"/>
</dbReference>
<dbReference type="STRING" id="1400863.BN873_10038"/>
<evidence type="ECO:0000313" key="3">
    <source>
        <dbReference type="Proteomes" id="UP000035760"/>
    </source>
</evidence>
<proteinExistence type="predicted"/>
<dbReference type="EMBL" id="CBTJ020000001">
    <property type="protein sequence ID" value="CDI00782.1"/>
    <property type="molecule type" value="Genomic_DNA"/>
</dbReference>
<dbReference type="SMART" id="SM00331">
    <property type="entry name" value="PP2C_SIG"/>
    <property type="match status" value="1"/>
</dbReference>
<dbReference type="Pfam" id="PF13672">
    <property type="entry name" value="PP2C_2"/>
    <property type="match status" value="1"/>
</dbReference>
<protein>
    <submittedName>
        <fullName evidence="2">Serine/threonine protein phosphatase</fullName>
    </submittedName>
</protein>
<keyword evidence="3" id="KW-1185">Reference proteome</keyword>
<reference evidence="2" key="2">
    <citation type="submission" date="2014-03" db="EMBL/GenBank/DDBJ databases">
        <title>Candidatus Competibacter-lineage genomes retrieved from metagenomes reveal functional metabolic diversity.</title>
        <authorList>
            <person name="McIlroy S.J."/>
            <person name="Albertsen M."/>
            <person name="Andresen E.K."/>
            <person name="Saunders A.M."/>
            <person name="Kristiansen R."/>
            <person name="Stokholm-Bjerregaard M."/>
            <person name="Nielsen K.L."/>
            <person name="Nielsen P.H."/>
        </authorList>
    </citation>
    <scope>NUCLEOTIDE SEQUENCE</scope>
    <source>
        <strain evidence="2">Run_A_D11</strain>
    </source>
</reference>
<dbReference type="Gene3D" id="3.60.40.10">
    <property type="entry name" value="PPM-type phosphatase domain"/>
    <property type="match status" value="1"/>
</dbReference>
<dbReference type="SMART" id="SM00332">
    <property type="entry name" value="PP2Cc"/>
    <property type="match status" value="1"/>
</dbReference>
<dbReference type="InterPro" id="IPR001932">
    <property type="entry name" value="PPM-type_phosphatase-like_dom"/>
</dbReference>